<reference evidence="1" key="1">
    <citation type="submission" date="2018-05" db="EMBL/GenBank/DDBJ databases">
        <authorList>
            <person name="Lanie J.A."/>
            <person name="Ng W.-L."/>
            <person name="Kazmierczak K.M."/>
            <person name="Andrzejewski T.M."/>
            <person name="Davidsen T.M."/>
            <person name="Wayne K.J."/>
            <person name="Tettelin H."/>
            <person name="Glass J.I."/>
            <person name="Rusch D."/>
            <person name="Podicherti R."/>
            <person name="Tsui H.-C.T."/>
            <person name="Winkler M.E."/>
        </authorList>
    </citation>
    <scope>NUCLEOTIDE SEQUENCE</scope>
</reference>
<name>A0A382ZW80_9ZZZZ</name>
<gene>
    <name evidence="1" type="ORF">METZ01_LOCUS452129</name>
</gene>
<accession>A0A382ZW80</accession>
<proteinExistence type="predicted"/>
<feature type="non-terminal residue" evidence="1">
    <location>
        <position position="1"/>
    </location>
</feature>
<dbReference type="AlphaFoldDB" id="A0A382ZW80"/>
<evidence type="ECO:0008006" key="2">
    <source>
        <dbReference type="Google" id="ProtNLM"/>
    </source>
</evidence>
<organism evidence="1">
    <name type="scientific">marine metagenome</name>
    <dbReference type="NCBI Taxonomy" id="408172"/>
    <lineage>
        <taxon>unclassified sequences</taxon>
        <taxon>metagenomes</taxon>
        <taxon>ecological metagenomes</taxon>
    </lineage>
</organism>
<sequence>YNFAVKDATFSRIRELSLSYTFTSPAFRERTKLSSLTMRWTARNLFAWYKELVGIDPATNQAGVANGFGLDYFTNPSTKSYLFTVSVNY</sequence>
<evidence type="ECO:0000313" key="1">
    <source>
        <dbReference type="EMBL" id="SVD99275.1"/>
    </source>
</evidence>
<dbReference type="EMBL" id="UINC01186848">
    <property type="protein sequence ID" value="SVD99275.1"/>
    <property type="molecule type" value="Genomic_DNA"/>
</dbReference>
<protein>
    <recommendedName>
        <fullName evidence="2">TonB-dependent receptor-like beta-barrel domain-containing protein</fullName>
    </recommendedName>
</protein>